<comment type="caution">
    <text evidence="2">The sequence shown here is derived from an EMBL/GenBank/DDBJ whole genome shotgun (WGS) entry which is preliminary data.</text>
</comment>
<dbReference type="EMBL" id="PZQS01000002">
    <property type="protein sequence ID" value="PVD36965.1"/>
    <property type="molecule type" value="Genomic_DNA"/>
</dbReference>
<dbReference type="Proteomes" id="UP000245119">
    <property type="component" value="Linkage Group LG2"/>
</dbReference>
<dbReference type="AlphaFoldDB" id="A0A2T7PU63"/>
<feature type="compositionally biased region" description="Basic residues" evidence="1">
    <location>
        <begin position="1"/>
        <end position="10"/>
    </location>
</feature>
<evidence type="ECO:0000313" key="3">
    <source>
        <dbReference type="Proteomes" id="UP000245119"/>
    </source>
</evidence>
<feature type="compositionally biased region" description="Polar residues" evidence="1">
    <location>
        <begin position="19"/>
        <end position="31"/>
    </location>
</feature>
<gene>
    <name evidence="2" type="ORF">C0Q70_03958</name>
</gene>
<evidence type="ECO:0000313" key="2">
    <source>
        <dbReference type="EMBL" id="PVD36965.1"/>
    </source>
</evidence>
<accession>A0A2T7PU63</accession>
<sequence length="98" mass="10559">MDDRRSRHRSPNTEDWSEDISSPHSCHSSCGKQPPAPGVSSHASVYHRDSTVVIHRAVMEKLVSSQRHSNRASRVATSEAGAMISCNLNVCTTGSNGG</sequence>
<evidence type="ECO:0000256" key="1">
    <source>
        <dbReference type="SAM" id="MobiDB-lite"/>
    </source>
</evidence>
<name>A0A2T7PU63_POMCA</name>
<reference evidence="2 3" key="1">
    <citation type="submission" date="2018-04" db="EMBL/GenBank/DDBJ databases">
        <title>The genome of golden apple snail Pomacea canaliculata provides insight into stress tolerance and invasive adaptation.</title>
        <authorList>
            <person name="Liu C."/>
            <person name="Liu B."/>
            <person name="Ren Y."/>
            <person name="Zhang Y."/>
            <person name="Wang H."/>
            <person name="Li S."/>
            <person name="Jiang F."/>
            <person name="Yin L."/>
            <person name="Zhang G."/>
            <person name="Qian W."/>
            <person name="Fan W."/>
        </authorList>
    </citation>
    <scope>NUCLEOTIDE SEQUENCE [LARGE SCALE GENOMIC DNA]</scope>
    <source>
        <strain evidence="2">SZHN2017</strain>
        <tissue evidence="2">Muscle</tissue>
    </source>
</reference>
<proteinExistence type="predicted"/>
<organism evidence="2 3">
    <name type="scientific">Pomacea canaliculata</name>
    <name type="common">Golden apple snail</name>
    <dbReference type="NCBI Taxonomy" id="400727"/>
    <lineage>
        <taxon>Eukaryota</taxon>
        <taxon>Metazoa</taxon>
        <taxon>Spiralia</taxon>
        <taxon>Lophotrochozoa</taxon>
        <taxon>Mollusca</taxon>
        <taxon>Gastropoda</taxon>
        <taxon>Caenogastropoda</taxon>
        <taxon>Architaenioglossa</taxon>
        <taxon>Ampullarioidea</taxon>
        <taxon>Ampullariidae</taxon>
        <taxon>Pomacea</taxon>
    </lineage>
</organism>
<protein>
    <submittedName>
        <fullName evidence="2">Uncharacterized protein</fullName>
    </submittedName>
</protein>
<keyword evidence="3" id="KW-1185">Reference proteome</keyword>
<feature type="region of interest" description="Disordered" evidence="1">
    <location>
        <begin position="1"/>
        <end position="44"/>
    </location>
</feature>